<dbReference type="InterPro" id="IPR001173">
    <property type="entry name" value="Glyco_trans_2-like"/>
</dbReference>
<sequence length="225" mass="24952">MLSIIAPALNEGKNLPELAERIFNSVPKDSELIIVDDNSQDNTAETAKKLSQKFNLTLLSRPKRLGLSSAVIDGFKLAKGNILAVIDADLQHPPEALSGMLARIETNCADFVVGSRLVAGGGSKDWPWYRKIISLVARIPAMPLTKVMDLTSGFFMLKKEVIEGVALNPIGFKICLEILCRGKYRRVEEYPIIFGERRQGKSKLGSKQTFEYLVQLMGLYLKKKA</sequence>
<dbReference type="AlphaFoldDB" id="A0A1F4U4Z5"/>
<evidence type="ECO:0000256" key="2">
    <source>
        <dbReference type="ARBA" id="ARBA00022676"/>
    </source>
</evidence>
<dbReference type="Gene3D" id="3.90.550.10">
    <property type="entry name" value="Spore Coat Polysaccharide Biosynthesis Protein SpsA, Chain A"/>
    <property type="match status" value="1"/>
</dbReference>
<evidence type="ECO:0000313" key="6">
    <source>
        <dbReference type="Proteomes" id="UP000179242"/>
    </source>
</evidence>
<dbReference type="Pfam" id="PF00535">
    <property type="entry name" value="Glycos_transf_2"/>
    <property type="match status" value="1"/>
</dbReference>
<evidence type="ECO:0000313" key="5">
    <source>
        <dbReference type="EMBL" id="OGC39949.1"/>
    </source>
</evidence>
<keyword evidence="3" id="KW-0808">Transferase</keyword>
<comment type="similarity">
    <text evidence="1">Belongs to the glycosyltransferase 2 family.</text>
</comment>
<dbReference type="PANTHER" id="PTHR43398">
    <property type="entry name" value="DOLICHOL-PHOSPHATE MANNOSYLTRANSFERASE SUBUNIT 1"/>
    <property type="match status" value="1"/>
</dbReference>
<evidence type="ECO:0000259" key="4">
    <source>
        <dbReference type="Pfam" id="PF00535"/>
    </source>
</evidence>
<dbReference type="GO" id="GO:0035269">
    <property type="term" value="P:protein O-linked glycosylation via mannose"/>
    <property type="evidence" value="ECO:0007669"/>
    <property type="project" value="TreeGrafter"/>
</dbReference>
<reference evidence="5 6" key="1">
    <citation type="journal article" date="2016" name="Nat. Commun.">
        <title>Thousands of microbial genomes shed light on interconnected biogeochemical processes in an aquifer system.</title>
        <authorList>
            <person name="Anantharaman K."/>
            <person name="Brown C.T."/>
            <person name="Hug L.A."/>
            <person name="Sharon I."/>
            <person name="Castelle C.J."/>
            <person name="Probst A.J."/>
            <person name="Thomas B.C."/>
            <person name="Singh A."/>
            <person name="Wilkins M.J."/>
            <person name="Karaoz U."/>
            <person name="Brodie E.L."/>
            <person name="Williams K.H."/>
            <person name="Hubbard S.S."/>
            <person name="Banfield J.F."/>
        </authorList>
    </citation>
    <scope>NUCLEOTIDE SEQUENCE [LARGE SCALE GENOMIC DNA]</scope>
</reference>
<proteinExistence type="inferred from homology"/>
<feature type="domain" description="Glycosyltransferase 2-like" evidence="4">
    <location>
        <begin position="3"/>
        <end position="163"/>
    </location>
</feature>
<dbReference type="GO" id="GO:0006488">
    <property type="term" value="P:dolichol-linked oligosaccharide biosynthetic process"/>
    <property type="evidence" value="ECO:0007669"/>
    <property type="project" value="TreeGrafter"/>
</dbReference>
<protein>
    <recommendedName>
        <fullName evidence="4">Glycosyltransferase 2-like domain-containing protein</fullName>
    </recommendedName>
</protein>
<dbReference type="GO" id="GO:0006506">
    <property type="term" value="P:GPI anchor biosynthetic process"/>
    <property type="evidence" value="ECO:0007669"/>
    <property type="project" value="TreeGrafter"/>
</dbReference>
<dbReference type="Proteomes" id="UP000179242">
    <property type="component" value="Unassembled WGS sequence"/>
</dbReference>
<organism evidence="5 6">
    <name type="scientific">candidate division WOR-1 bacterium RIFOXYC2_FULL_46_14</name>
    <dbReference type="NCBI Taxonomy" id="1802587"/>
    <lineage>
        <taxon>Bacteria</taxon>
        <taxon>Bacillati</taxon>
        <taxon>Saganbacteria</taxon>
    </lineage>
</organism>
<comment type="caution">
    <text evidence="5">The sequence shown here is derived from an EMBL/GenBank/DDBJ whole genome shotgun (WGS) entry which is preliminary data.</text>
</comment>
<evidence type="ECO:0000256" key="3">
    <source>
        <dbReference type="ARBA" id="ARBA00022679"/>
    </source>
</evidence>
<evidence type="ECO:0000256" key="1">
    <source>
        <dbReference type="ARBA" id="ARBA00006739"/>
    </source>
</evidence>
<dbReference type="GO" id="GO:0004582">
    <property type="term" value="F:dolichyl-phosphate beta-D-mannosyltransferase activity"/>
    <property type="evidence" value="ECO:0007669"/>
    <property type="project" value="InterPro"/>
</dbReference>
<dbReference type="CDD" id="cd06442">
    <property type="entry name" value="DPM1_like"/>
    <property type="match status" value="1"/>
</dbReference>
<dbReference type="SUPFAM" id="SSF53448">
    <property type="entry name" value="Nucleotide-diphospho-sugar transferases"/>
    <property type="match status" value="1"/>
</dbReference>
<keyword evidence="2" id="KW-0328">Glycosyltransferase</keyword>
<gene>
    <name evidence="5" type="ORF">A2438_05495</name>
</gene>
<accession>A0A1F4U4Z5</accession>
<dbReference type="EMBL" id="MEUJ01000005">
    <property type="protein sequence ID" value="OGC39949.1"/>
    <property type="molecule type" value="Genomic_DNA"/>
</dbReference>
<dbReference type="InterPro" id="IPR029044">
    <property type="entry name" value="Nucleotide-diphossugar_trans"/>
</dbReference>
<dbReference type="GO" id="GO:0016020">
    <property type="term" value="C:membrane"/>
    <property type="evidence" value="ECO:0007669"/>
    <property type="project" value="GOC"/>
</dbReference>
<dbReference type="PANTHER" id="PTHR43398:SF1">
    <property type="entry name" value="DOLICHOL-PHOSPHATE MANNOSYLTRANSFERASE SUBUNIT 1"/>
    <property type="match status" value="1"/>
</dbReference>
<name>A0A1F4U4Z5_UNCSA</name>
<dbReference type="InterPro" id="IPR039528">
    <property type="entry name" value="DPM1-like"/>
</dbReference>